<dbReference type="GO" id="GO:0003677">
    <property type="term" value="F:DNA binding"/>
    <property type="evidence" value="ECO:0007669"/>
    <property type="project" value="InterPro"/>
</dbReference>
<dbReference type="NCBIfam" id="TIGR02293">
    <property type="entry name" value="TAS_TIGR02293"/>
    <property type="match status" value="1"/>
</dbReference>
<dbReference type="EMBL" id="CP022356">
    <property type="protein sequence ID" value="ASK79162.1"/>
    <property type="molecule type" value="Genomic_DNA"/>
</dbReference>
<dbReference type="KEGG" id="pmai:CF386_08820"/>
<dbReference type="Pfam" id="PF09722">
    <property type="entry name" value="Xre_MbcA_ParS_C"/>
    <property type="match status" value="1"/>
</dbReference>
<evidence type="ECO:0000313" key="2">
    <source>
        <dbReference type="EMBL" id="ASK79162.1"/>
    </source>
</evidence>
<keyword evidence="3" id="KW-1185">Reference proteome</keyword>
<organism evidence="2 3">
    <name type="scientific">Paraphotobacterium marinum</name>
    <dbReference type="NCBI Taxonomy" id="1755811"/>
    <lineage>
        <taxon>Bacteria</taxon>
        <taxon>Pseudomonadati</taxon>
        <taxon>Pseudomonadota</taxon>
        <taxon>Gammaproteobacteria</taxon>
        <taxon>Vibrionales</taxon>
        <taxon>Vibrionaceae</taxon>
        <taxon>Paraphotobacterium</taxon>
    </lineage>
</organism>
<sequence>MASTELKSFKPIKPNQNAKTNFWFNLGIEDNKTARTDAVHEGFKPFVYHKILKKAKLSQNEFHRVTLIPLSTIKRRLNKKERFSIQESDAMYRLAMLLKLATELFNDEKKALDWMKESVYGLGGKRPLDMVSTTVDFEIVKDLIGRVEHGVFS</sequence>
<protein>
    <recommendedName>
        <fullName evidence="1">Antitoxin Xre/MbcA/ParS-like toxin-binding domain-containing protein</fullName>
    </recommendedName>
</protein>
<dbReference type="Proteomes" id="UP000242175">
    <property type="component" value="Chromosome small"/>
</dbReference>
<name>A0A220VG54_9GAMM</name>
<gene>
    <name evidence="2" type="ORF">CF386_08820</name>
</gene>
<feature type="domain" description="Antitoxin Xre/MbcA/ParS-like toxin-binding" evidence="1">
    <location>
        <begin position="101"/>
        <end position="150"/>
    </location>
</feature>
<dbReference type="AlphaFoldDB" id="A0A220VG54"/>
<dbReference type="RefSeq" id="WP_089074070.1">
    <property type="nucleotide sequence ID" value="NZ_CBCSAM010000002.1"/>
</dbReference>
<proteinExistence type="predicted"/>
<dbReference type="OrthoDB" id="8595277at2"/>
<dbReference type="InterPro" id="IPR024467">
    <property type="entry name" value="Xre/MbcA/ParS-like_toxin-bd"/>
</dbReference>
<dbReference type="InterPro" id="IPR011979">
    <property type="entry name" value="Antitox_Xre"/>
</dbReference>
<accession>A0A220VG54</accession>
<reference evidence="2 3" key="1">
    <citation type="journal article" date="2016" name="Int. J. Syst. Evol. Microbiol.">
        <title>Paraphotobacterium marinum gen. nov., sp. nov., a member of the family Vibrionaceae, isolated from surface seawater.</title>
        <authorList>
            <person name="Huang Z."/>
            <person name="Dong C."/>
            <person name="Shao Z."/>
        </authorList>
    </citation>
    <scope>NUCLEOTIDE SEQUENCE [LARGE SCALE GENOMIC DNA]</scope>
    <source>
        <strain evidence="2 3">NSCS20N07D</strain>
    </source>
</reference>
<evidence type="ECO:0000313" key="3">
    <source>
        <dbReference type="Proteomes" id="UP000242175"/>
    </source>
</evidence>
<evidence type="ECO:0000259" key="1">
    <source>
        <dbReference type="Pfam" id="PF09722"/>
    </source>
</evidence>